<comment type="caution">
    <text evidence="2">The sequence shown here is derived from an EMBL/GenBank/DDBJ whole genome shotgun (WGS) entry which is preliminary data.</text>
</comment>
<accession>A0ABU3VNQ0</accession>
<dbReference type="PROSITE" id="PS51354">
    <property type="entry name" value="GLUTAREDOXIN_2"/>
    <property type="match status" value="1"/>
</dbReference>
<feature type="domain" description="Glutaredoxin" evidence="1">
    <location>
        <begin position="23"/>
        <end position="81"/>
    </location>
</feature>
<dbReference type="Pfam" id="PF00462">
    <property type="entry name" value="Glutaredoxin"/>
    <property type="match status" value="1"/>
</dbReference>
<dbReference type="EMBL" id="JAWDKC010000012">
    <property type="protein sequence ID" value="MDV0445036.1"/>
    <property type="molecule type" value="Genomic_DNA"/>
</dbReference>
<evidence type="ECO:0000259" key="1">
    <source>
        <dbReference type="Pfam" id="PF00462"/>
    </source>
</evidence>
<name>A0ABU3VNQ0_9EURY</name>
<protein>
    <recommendedName>
        <fullName evidence="1">Glutaredoxin domain-containing protein</fullName>
    </recommendedName>
</protein>
<organism evidence="2 3">
    <name type="scientific">Methanimicrococcus hacksteinii</name>
    <dbReference type="NCBI Taxonomy" id="3028293"/>
    <lineage>
        <taxon>Archaea</taxon>
        <taxon>Methanobacteriati</taxon>
        <taxon>Methanobacteriota</taxon>
        <taxon>Stenosarchaea group</taxon>
        <taxon>Methanomicrobia</taxon>
        <taxon>Methanosarcinales</taxon>
        <taxon>Methanosarcinaceae</taxon>
        <taxon>Methanimicrococcus</taxon>
    </lineage>
</organism>
<gene>
    <name evidence="2" type="ORF">MmiAt1_05910</name>
</gene>
<evidence type="ECO:0000313" key="2">
    <source>
        <dbReference type="EMBL" id="MDV0445036.1"/>
    </source>
</evidence>
<reference evidence="2 3" key="1">
    <citation type="submission" date="2023-06" db="EMBL/GenBank/DDBJ databases">
        <title>Genome sequence of Methanimicrococcus sp. At1.</title>
        <authorList>
            <person name="Protasov E."/>
            <person name="Platt K."/>
            <person name="Poehlein A."/>
            <person name="Daniel R."/>
            <person name="Brune A."/>
        </authorList>
    </citation>
    <scope>NUCLEOTIDE SEQUENCE [LARGE SCALE GENOMIC DNA]</scope>
    <source>
        <strain evidence="2 3">At1</strain>
    </source>
</reference>
<keyword evidence="3" id="KW-1185">Reference proteome</keyword>
<evidence type="ECO:0000313" key="3">
    <source>
        <dbReference type="Proteomes" id="UP001272052"/>
    </source>
</evidence>
<proteinExistence type="predicted"/>
<sequence>MVLLVFIFNIYKNTKQVKGLSKVIIYTTDVCPKCKILKGFFQSQNVTYEEMDMSTPAALTELAVNNIFTNVAPVLQINDTFLTYKEIFDGTAVKEDQIMTLIA</sequence>
<dbReference type="SUPFAM" id="SSF52833">
    <property type="entry name" value="Thioredoxin-like"/>
    <property type="match status" value="1"/>
</dbReference>
<dbReference type="Proteomes" id="UP001272052">
    <property type="component" value="Unassembled WGS sequence"/>
</dbReference>
<dbReference type="Gene3D" id="3.40.30.10">
    <property type="entry name" value="Glutaredoxin"/>
    <property type="match status" value="1"/>
</dbReference>
<dbReference type="InterPro" id="IPR002109">
    <property type="entry name" value="Glutaredoxin"/>
</dbReference>
<dbReference type="InterPro" id="IPR036249">
    <property type="entry name" value="Thioredoxin-like_sf"/>
</dbReference>